<dbReference type="Pfam" id="PF16344">
    <property type="entry name" value="FecR_C"/>
    <property type="match status" value="1"/>
</dbReference>
<name>A0A4Q1D888_9BACT</name>
<keyword evidence="1" id="KW-0812">Transmembrane</keyword>
<dbReference type="FunFam" id="2.60.120.1440:FF:000001">
    <property type="entry name" value="Putative anti-sigma factor"/>
    <property type="match status" value="1"/>
</dbReference>
<dbReference type="Pfam" id="PF04773">
    <property type="entry name" value="FecR"/>
    <property type="match status" value="1"/>
</dbReference>
<comment type="caution">
    <text evidence="4">The sequence shown here is derived from an EMBL/GenBank/DDBJ whole genome shotgun (WGS) entry which is preliminary data.</text>
</comment>
<dbReference type="InterPro" id="IPR012373">
    <property type="entry name" value="Ferrdict_sens_TM"/>
</dbReference>
<dbReference type="RefSeq" id="WP_129001233.1">
    <property type="nucleotide sequence ID" value="NZ_SDHZ01000001.1"/>
</dbReference>
<keyword evidence="5" id="KW-1185">Reference proteome</keyword>
<evidence type="ECO:0000313" key="5">
    <source>
        <dbReference type="Proteomes" id="UP000290545"/>
    </source>
</evidence>
<keyword evidence="1" id="KW-0472">Membrane</keyword>
<proteinExistence type="predicted"/>
<dbReference type="PANTHER" id="PTHR30273:SF2">
    <property type="entry name" value="PROTEIN FECR"/>
    <property type="match status" value="1"/>
</dbReference>
<dbReference type="PANTHER" id="PTHR30273">
    <property type="entry name" value="PERIPLASMIC SIGNAL SENSOR AND SIGMA FACTOR ACTIVATOR FECR-RELATED"/>
    <property type="match status" value="1"/>
</dbReference>
<dbReference type="Gene3D" id="3.55.50.30">
    <property type="match status" value="1"/>
</dbReference>
<evidence type="ECO:0000259" key="3">
    <source>
        <dbReference type="Pfam" id="PF16344"/>
    </source>
</evidence>
<feature type="domain" description="FecR protein" evidence="2">
    <location>
        <begin position="125"/>
        <end position="218"/>
    </location>
</feature>
<sequence>MAHNDRFEYLLMQKQSGAITLPEQLELSELIKQDETFAYMADAMDEVFSSHLKYDIESQAVNEALFSLNRKIHGEKNLFIRKSSRIKRLLPAIAASLIFLVAATFLINKTLNKDSPAPVADNVFITRKGSKTSLILPDGTKAWLNADSRLNYNEDYGIKNREVSLVGEAYFDVVKNKAIPFIVHTSTIEVKVLGTAFNVRAYANEKSTEATLVKGAIEVVLKRKSSKNTIILKPSEKIVVQNTLPDLNTGVSAKMPIAELFSSKINEKDTTTRETEWTKNRLVFEQETLENVITTLERWYNVTIEVQKTTRFRLYNGTFENDRLEDVLESLKNVGNFNYKIEKEKNTVFIF</sequence>
<dbReference type="Proteomes" id="UP000290545">
    <property type="component" value="Unassembled WGS sequence"/>
</dbReference>
<dbReference type="Gene3D" id="2.60.120.1440">
    <property type="match status" value="1"/>
</dbReference>
<organism evidence="4 5">
    <name type="scientific">Filimonas effusa</name>
    <dbReference type="NCBI Taxonomy" id="2508721"/>
    <lineage>
        <taxon>Bacteria</taxon>
        <taxon>Pseudomonadati</taxon>
        <taxon>Bacteroidota</taxon>
        <taxon>Chitinophagia</taxon>
        <taxon>Chitinophagales</taxon>
        <taxon>Chitinophagaceae</taxon>
        <taxon>Filimonas</taxon>
    </lineage>
</organism>
<feature type="domain" description="Protein FecR C-terminal" evidence="3">
    <location>
        <begin position="281"/>
        <end position="347"/>
    </location>
</feature>
<evidence type="ECO:0000259" key="2">
    <source>
        <dbReference type="Pfam" id="PF04773"/>
    </source>
</evidence>
<reference evidence="4 5" key="1">
    <citation type="submission" date="2019-01" db="EMBL/GenBank/DDBJ databases">
        <title>Filimonas sp. strain TTM-71.</title>
        <authorList>
            <person name="Chen W.-M."/>
        </authorList>
    </citation>
    <scope>NUCLEOTIDE SEQUENCE [LARGE SCALE GENOMIC DNA]</scope>
    <source>
        <strain evidence="4 5">TTM-71</strain>
    </source>
</reference>
<evidence type="ECO:0000256" key="1">
    <source>
        <dbReference type="SAM" id="Phobius"/>
    </source>
</evidence>
<dbReference type="GO" id="GO:0016989">
    <property type="term" value="F:sigma factor antagonist activity"/>
    <property type="evidence" value="ECO:0007669"/>
    <property type="project" value="TreeGrafter"/>
</dbReference>
<dbReference type="AlphaFoldDB" id="A0A4Q1D888"/>
<dbReference type="InterPro" id="IPR006860">
    <property type="entry name" value="FecR"/>
</dbReference>
<keyword evidence="1" id="KW-1133">Transmembrane helix</keyword>
<protein>
    <submittedName>
        <fullName evidence="4">FecR family protein</fullName>
    </submittedName>
</protein>
<evidence type="ECO:0000313" key="4">
    <source>
        <dbReference type="EMBL" id="RXK85481.1"/>
    </source>
</evidence>
<dbReference type="InterPro" id="IPR032508">
    <property type="entry name" value="FecR_C"/>
</dbReference>
<gene>
    <name evidence="4" type="ORF">ESB13_01275</name>
</gene>
<dbReference type="OrthoDB" id="1523735at2"/>
<dbReference type="EMBL" id="SDHZ01000001">
    <property type="protein sequence ID" value="RXK85481.1"/>
    <property type="molecule type" value="Genomic_DNA"/>
</dbReference>
<feature type="transmembrane region" description="Helical" evidence="1">
    <location>
        <begin position="89"/>
        <end position="107"/>
    </location>
</feature>
<accession>A0A4Q1D888</accession>